<protein>
    <submittedName>
        <fullName evidence="3">Amidohydrolase</fullName>
    </submittedName>
</protein>
<dbReference type="Gene3D" id="3.60.110.10">
    <property type="entry name" value="Carbon-nitrogen hydrolase"/>
    <property type="match status" value="1"/>
</dbReference>
<dbReference type="PANTHER" id="PTHR23088:SF27">
    <property type="entry name" value="DEAMINATED GLUTATHIONE AMIDASE"/>
    <property type="match status" value="1"/>
</dbReference>
<evidence type="ECO:0000313" key="4">
    <source>
        <dbReference type="Proteomes" id="UP000092498"/>
    </source>
</evidence>
<dbReference type="OrthoDB" id="9811121at2"/>
<reference evidence="3 4" key="1">
    <citation type="submission" date="2015-11" db="EMBL/GenBank/DDBJ databases">
        <title>Whole-Genome Sequence of Candidatus Oderbacter manganicum from the National Park Lower Oder Valley, Germany.</title>
        <authorList>
            <person name="Braun B."/>
            <person name="Liere K."/>
            <person name="Szewzyk U."/>
        </authorList>
    </citation>
    <scope>NUCLEOTIDE SEQUENCE [LARGE SCALE GENOMIC DNA]</scope>
    <source>
        <strain evidence="3 4">OTSz_A_272</strain>
    </source>
</reference>
<dbReference type="InParanoid" id="A0A1B1AMR9"/>
<dbReference type="RefSeq" id="WP_066774406.1">
    <property type="nucleotide sequence ID" value="NZ_CP013244.1"/>
</dbReference>
<gene>
    <name evidence="3" type="ORF">ATE48_19170</name>
</gene>
<dbReference type="InterPro" id="IPR045254">
    <property type="entry name" value="Nit1/2_C-N_Hydrolase"/>
</dbReference>
<name>A0A1B1AMR9_9PROT</name>
<evidence type="ECO:0000313" key="3">
    <source>
        <dbReference type="EMBL" id="ANP47867.1"/>
    </source>
</evidence>
<keyword evidence="4" id="KW-1185">Reference proteome</keyword>
<evidence type="ECO:0000259" key="2">
    <source>
        <dbReference type="PROSITE" id="PS50263"/>
    </source>
</evidence>
<dbReference type="Pfam" id="PF00795">
    <property type="entry name" value="CN_hydrolase"/>
    <property type="match status" value="1"/>
</dbReference>
<dbReference type="PROSITE" id="PS50263">
    <property type="entry name" value="CN_HYDROLASE"/>
    <property type="match status" value="1"/>
</dbReference>
<dbReference type="PANTHER" id="PTHR23088">
    <property type="entry name" value="NITRILASE-RELATED"/>
    <property type="match status" value="1"/>
</dbReference>
<dbReference type="FunCoup" id="A0A1B1AMR9">
    <property type="interactions" value="410"/>
</dbReference>
<dbReference type="InterPro" id="IPR003010">
    <property type="entry name" value="C-N_Hydrolase"/>
</dbReference>
<organism evidence="3 4">
    <name type="scientific">Candidatus Viadribacter manganicus</name>
    <dbReference type="NCBI Taxonomy" id="1759059"/>
    <lineage>
        <taxon>Bacteria</taxon>
        <taxon>Pseudomonadati</taxon>
        <taxon>Pseudomonadota</taxon>
        <taxon>Alphaproteobacteria</taxon>
        <taxon>Hyphomonadales</taxon>
        <taxon>Hyphomonadaceae</taxon>
        <taxon>Candidatus Viadribacter</taxon>
    </lineage>
</organism>
<dbReference type="InterPro" id="IPR036526">
    <property type="entry name" value="C-N_Hydrolase_sf"/>
</dbReference>
<proteinExistence type="predicted"/>
<dbReference type="STRING" id="1759059.ATE48_19170"/>
<dbReference type="CDD" id="cd07572">
    <property type="entry name" value="nit"/>
    <property type="match status" value="1"/>
</dbReference>
<keyword evidence="1 3" id="KW-0378">Hydrolase</keyword>
<dbReference type="KEGG" id="cbot:ATE48_19170"/>
<dbReference type="GO" id="GO:0016811">
    <property type="term" value="F:hydrolase activity, acting on carbon-nitrogen (but not peptide) bonds, in linear amides"/>
    <property type="evidence" value="ECO:0007669"/>
    <property type="project" value="InterPro"/>
</dbReference>
<dbReference type="EMBL" id="CP013244">
    <property type="protein sequence ID" value="ANP47867.1"/>
    <property type="molecule type" value="Genomic_DNA"/>
</dbReference>
<dbReference type="AlphaFoldDB" id="A0A1B1AMR9"/>
<dbReference type="Proteomes" id="UP000092498">
    <property type="component" value="Chromosome"/>
</dbReference>
<feature type="domain" description="CN hydrolase" evidence="2">
    <location>
        <begin position="4"/>
        <end position="253"/>
    </location>
</feature>
<dbReference type="SUPFAM" id="SSF56317">
    <property type="entry name" value="Carbon-nitrogen hydrolase"/>
    <property type="match status" value="1"/>
</dbReference>
<evidence type="ECO:0000256" key="1">
    <source>
        <dbReference type="ARBA" id="ARBA00022801"/>
    </source>
</evidence>
<accession>A0A1B1AMR9</accession>
<sequence>MRKLRVAAVQLRSGIDPAVNRAAAMPLLREAASAGARFIATPECTMVLDRDKSRMLKTIGSAQIESELKAWGSIAQELGVWLLLGSGSIDAGNGKVFNRSFVFEPSGKVAAKYDKINLFDVTLGGGETYRESDTFEGGSQAVVIAGPMDAKIGLTICYDVRFAPLYSALARGGAEIITAPAAFTVPTGQAHWETLLRARAIETHCYVIAPAQGGKHEDGRSTYGHSLIIDPWGKVLAHLDHDEPGYIVADLDLDAVSSAREKIPAWQGGRSFTGP</sequence>